<dbReference type="Pfam" id="PF14378">
    <property type="entry name" value="PAP2_3"/>
    <property type="match status" value="1"/>
</dbReference>
<dbReference type="Pfam" id="PF06974">
    <property type="entry name" value="WS_DGAT_C"/>
    <property type="match status" value="1"/>
</dbReference>
<dbReference type="AlphaFoldDB" id="A0A1H3NKH6"/>
<keyword evidence="4 5" id="KW-0472">Membrane</keyword>
<sequence>MHLRKGPEPPAWTDPDGVADVRVLRPPPRLVRELAIVAAVVVLYVGISRGGGMFRESIAMGHGRDLLDLERFLHIDVERTLNQWLTSHDTLSVVANYEYAFGYVASSFGLLIILYLTRSPWYRWARSTFVMVNLIAISIFAIYPAAPPRLLPGEGFVDTVTDGGTFGSWGSPYTADANHLAAMPSLHVGWAVWVTIVVSSIFSGRWWVKALCLLYVSLTTFVIMATANHYVLDAVGGALVTLVCVGLMMLVSDRPNQKRPRLAPTDAFFLNAETTSGAAQHAADVVVLRDGRSGPAVQADLRARFQGVIDRMPRYRHKVAEGSFWRRPRWVRVRDLDWDWHLPVRDLSGPDGGPGGPAALASFVAGLERTPLPRDRPLWRCWTVTGVTPGEVAVVLTVHRVVSAGSAPVVSASRLFDPVLEPPAADLPTLGVFARVRAVAGGIGELVRDGRAKRRLPSGAPRDRDYGMSRVPTAVVRETARAHGVQVGDVLLAATAGALRRVLPTVAATTDVRVSVPLTLPCPGDRLAGTVTSAVLMDLPLGPDDEVERLLETGRRTGRLHSGTRAMGASFLIGTATGVLPPPAQRWFARVVYGKRFFEGIVSTMVGPTGEHRLAGGAVHWVHPVVPLAPGAPLAVGITGWDRCLDIGVTVDPALGADAHRLATAMVVVIDELSQRSDPPGARALSRSSEEFGPFWPVFREEGIPVRKDMS</sequence>
<evidence type="ECO:0000256" key="2">
    <source>
        <dbReference type="ARBA" id="ARBA00022692"/>
    </source>
</evidence>
<evidence type="ECO:0000256" key="1">
    <source>
        <dbReference type="ARBA" id="ARBA00004141"/>
    </source>
</evidence>
<feature type="transmembrane region" description="Helical" evidence="5">
    <location>
        <begin position="180"/>
        <end position="199"/>
    </location>
</feature>
<dbReference type="InterPro" id="IPR026841">
    <property type="entry name" value="Aur1/Ipt1"/>
</dbReference>
<proteinExistence type="predicted"/>
<accession>A0A1H3NKH6</accession>
<dbReference type="OrthoDB" id="9810950at2"/>
<comment type="subcellular location">
    <subcellularLocation>
        <location evidence="1">Membrane</location>
        <topology evidence="1">Multi-pass membrane protein</topology>
    </subcellularLocation>
</comment>
<dbReference type="Proteomes" id="UP000199632">
    <property type="component" value="Unassembled WGS sequence"/>
</dbReference>
<evidence type="ECO:0000313" key="10">
    <source>
        <dbReference type="Proteomes" id="UP000199632"/>
    </source>
</evidence>
<dbReference type="InterPro" id="IPR004255">
    <property type="entry name" value="O-acyltransferase_WSD1_N"/>
</dbReference>
<evidence type="ECO:0000259" key="7">
    <source>
        <dbReference type="Pfam" id="PF06974"/>
    </source>
</evidence>
<gene>
    <name evidence="9" type="ORF">SAMN05421684_2136</name>
</gene>
<feature type="domain" description="O-acyltransferase WSD1-like N-terminal" evidence="6">
    <location>
        <begin position="262"/>
        <end position="424"/>
    </location>
</feature>
<feature type="transmembrane region" description="Helical" evidence="5">
    <location>
        <begin position="30"/>
        <end position="47"/>
    </location>
</feature>
<dbReference type="SUPFAM" id="SSF52777">
    <property type="entry name" value="CoA-dependent acyltransferases"/>
    <property type="match status" value="1"/>
</dbReference>
<dbReference type="PANTHER" id="PTHR31310">
    <property type="match status" value="1"/>
</dbReference>
<keyword evidence="2 5" id="KW-0812">Transmembrane</keyword>
<evidence type="ECO:0000259" key="6">
    <source>
        <dbReference type="Pfam" id="PF03007"/>
    </source>
</evidence>
<dbReference type="GO" id="GO:0004144">
    <property type="term" value="F:diacylglycerol O-acyltransferase activity"/>
    <property type="evidence" value="ECO:0007669"/>
    <property type="project" value="InterPro"/>
</dbReference>
<dbReference type="STRING" id="137265.SAMN05421684_2136"/>
<feature type="transmembrane region" description="Helical" evidence="5">
    <location>
        <begin position="99"/>
        <end position="116"/>
    </location>
</feature>
<evidence type="ECO:0000313" key="9">
    <source>
        <dbReference type="EMBL" id="SDY89391.1"/>
    </source>
</evidence>
<dbReference type="PANTHER" id="PTHR31310:SF7">
    <property type="entry name" value="PA-PHOSPHATASE RELATED-FAMILY PROTEIN DDB_G0268928"/>
    <property type="match status" value="1"/>
</dbReference>
<organism evidence="9 10">
    <name type="scientific">Asanoa ishikariensis</name>
    <dbReference type="NCBI Taxonomy" id="137265"/>
    <lineage>
        <taxon>Bacteria</taxon>
        <taxon>Bacillati</taxon>
        <taxon>Actinomycetota</taxon>
        <taxon>Actinomycetes</taxon>
        <taxon>Micromonosporales</taxon>
        <taxon>Micromonosporaceae</taxon>
        <taxon>Asanoa</taxon>
    </lineage>
</organism>
<reference evidence="10" key="1">
    <citation type="submission" date="2016-10" db="EMBL/GenBank/DDBJ databases">
        <authorList>
            <person name="Varghese N."/>
            <person name="Submissions S."/>
        </authorList>
    </citation>
    <scope>NUCLEOTIDE SEQUENCE [LARGE SCALE GENOMIC DNA]</scope>
    <source>
        <strain evidence="10">DSM 44718</strain>
    </source>
</reference>
<dbReference type="Pfam" id="PF03007">
    <property type="entry name" value="WS_DGAT_cat"/>
    <property type="match status" value="1"/>
</dbReference>
<dbReference type="RefSeq" id="WP_143049718.1">
    <property type="nucleotide sequence ID" value="NZ_BOND01000026.1"/>
</dbReference>
<protein>
    <submittedName>
        <fullName evidence="9">Uncharacterized protein</fullName>
    </submittedName>
</protein>
<evidence type="ECO:0000256" key="4">
    <source>
        <dbReference type="ARBA" id="ARBA00023136"/>
    </source>
</evidence>
<keyword evidence="3 5" id="KW-1133">Transmembrane helix</keyword>
<feature type="domain" description="O-acyltransferase WSD1 C-terminal" evidence="7">
    <location>
        <begin position="532"/>
        <end position="673"/>
    </location>
</feature>
<dbReference type="GO" id="GO:0016020">
    <property type="term" value="C:membrane"/>
    <property type="evidence" value="ECO:0007669"/>
    <property type="project" value="UniProtKB-SubCell"/>
</dbReference>
<dbReference type="EMBL" id="FNQB01000001">
    <property type="protein sequence ID" value="SDY89391.1"/>
    <property type="molecule type" value="Genomic_DNA"/>
</dbReference>
<evidence type="ECO:0000256" key="3">
    <source>
        <dbReference type="ARBA" id="ARBA00022989"/>
    </source>
</evidence>
<keyword evidence="10" id="KW-1185">Reference proteome</keyword>
<name>A0A1H3NKH6_9ACTN</name>
<dbReference type="CDD" id="cd03386">
    <property type="entry name" value="PAP2_Aur1_like"/>
    <property type="match status" value="1"/>
</dbReference>
<dbReference type="InterPro" id="IPR052185">
    <property type="entry name" value="IPC_Synthase-Related"/>
</dbReference>
<evidence type="ECO:0000259" key="8">
    <source>
        <dbReference type="Pfam" id="PF14378"/>
    </source>
</evidence>
<feature type="transmembrane region" description="Helical" evidence="5">
    <location>
        <begin position="230"/>
        <end position="251"/>
    </location>
</feature>
<dbReference type="GO" id="GO:0045017">
    <property type="term" value="P:glycerolipid biosynthetic process"/>
    <property type="evidence" value="ECO:0007669"/>
    <property type="project" value="InterPro"/>
</dbReference>
<feature type="domain" description="Inositolphosphotransferase Aur1/Ipt1" evidence="8">
    <location>
        <begin position="65"/>
        <end position="245"/>
    </location>
</feature>
<dbReference type="InterPro" id="IPR009721">
    <property type="entry name" value="O-acyltransferase_WSD1_C"/>
</dbReference>
<feature type="transmembrane region" description="Helical" evidence="5">
    <location>
        <begin position="128"/>
        <end position="146"/>
    </location>
</feature>
<evidence type="ECO:0000256" key="5">
    <source>
        <dbReference type="SAM" id="Phobius"/>
    </source>
</evidence>